<protein>
    <recommendedName>
        <fullName evidence="3">Flp pilus-assembly TadE/G-like</fullName>
    </recommendedName>
</protein>
<evidence type="ECO:0008006" key="3">
    <source>
        <dbReference type="Google" id="ProtNLM"/>
    </source>
</evidence>
<dbReference type="Proteomes" id="UP000198226">
    <property type="component" value="Chromosome I"/>
</dbReference>
<organism evidence="1 2">
    <name type="scientific">Micromonospora rifamycinica</name>
    <dbReference type="NCBI Taxonomy" id="291594"/>
    <lineage>
        <taxon>Bacteria</taxon>
        <taxon>Bacillati</taxon>
        <taxon>Actinomycetota</taxon>
        <taxon>Actinomycetes</taxon>
        <taxon>Micromonosporales</taxon>
        <taxon>Micromonosporaceae</taxon>
        <taxon>Micromonospora</taxon>
    </lineage>
</organism>
<dbReference type="RefSeq" id="WP_067306433.1">
    <property type="nucleotide sequence ID" value="NZ_JBEYAT010000001.1"/>
</dbReference>
<evidence type="ECO:0000313" key="2">
    <source>
        <dbReference type="Proteomes" id="UP000198226"/>
    </source>
</evidence>
<name>A0A109ILI8_9ACTN</name>
<sequence>MTARPTGDEGRISLFLAVTMLGILAVIGAAYDGAGQLRSLQRADDLAAEAARSGGQVIDRAAAIEGRPKVIDEPGARAAVAQYLRGNPDVTGQQVSFPVVAGEKQIRVRVTVVYRRHLLGLIGMDRTVTVSAEATARTLTDRP</sequence>
<proteinExistence type="predicted"/>
<dbReference type="OrthoDB" id="5194594at2"/>
<evidence type="ECO:0000313" key="1">
    <source>
        <dbReference type="EMBL" id="SCG70267.1"/>
    </source>
</evidence>
<gene>
    <name evidence="1" type="ORF">GA0070623_3500</name>
</gene>
<dbReference type="EMBL" id="LT607752">
    <property type="protein sequence ID" value="SCG70267.1"/>
    <property type="molecule type" value="Genomic_DNA"/>
</dbReference>
<keyword evidence="2" id="KW-1185">Reference proteome</keyword>
<dbReference type="AlphaFoldDB" id="A0A109ILI8"/>
<accession>A0A109ILI8</accession>
<reference evidence="2" key="1">
    <citation type="submission" date="2016-06" db="EMBL/GenBank/DDBJ databases">
        <authorList>
            <person name="Varghese N."/>
            <person name="Submissions Spin"/>
        </authorList>
    </citation>
    <scope>NUCLEOTIDE SEQUENCE [LARGE SCALE GENOMIC DNA]</scope>
    <source>
        <strain evidence="2">DSM 44983</strain>
    </source>
</reference>